<dbReference type="Proteomes" id="UP000268469">
    <property type="component" value="Unassembled WGS sequence"/>
</dbReference>
<organism evidence="4 5">
    <name type="scientific">candidate division WOR-3 bacterium</name>
    <dbReference type="NCBI Taxonomy" id="2052148"/>
    <lineage>
        <taxon>Bacteria</taxon>
        <taxon>Bacteria division WOR-3</taxon>
    </lineage>
</organism>
<evidence type="ECO:0000313" key="4">
    <source>
        <dbReference type="EMBL" id="RKX70865.1"/>
    </source>
</evidence>
<reference evidence="4 5" key="1">
    <citation type="submission" date="2018-06" db="EMBL/GenBank/DDBJ databases">
        <title>Extensive metabolic versatility and redundancy in microbially diverse, dynamic hydrothermal sediments.</title>
        <authorList>
            <person name="Dombrowski N."/>
            <person name="Teske A."/>
            <person name="Baker B.J."/>
        </authorList>
    </citation>
    <scope>NUCLEOTIDE SEQUENCE [LARGE SCALE GENOMIC DNA]</scope>
    <source>
        <strain evidence="4">B36_G15</strain>
    </source>
</reference>
<comment type="function">
    <text evidence="2">Hydrolyzes RNA 2',3'-cyclic phosphodiester to an RNA 2'-phosphomonoester.</text>
</comment>
<evidence type="ECO:0000256" key="2">
    <source>
        <dbReference type="HAMAP-Rule" id="MF_01940"/>
    </source>
</evidence>
<feature type="active site" description="Proton donor" evidence="2">
    <location>
        <position position="40"/>
    </location>
</feature>
<dbReference type="NCBIfam" id="TIGR02258">
    <property type="entry name" value="2_5_ligase"/>
    <property type="match status" value="1"/>
</dbReference>
<protein>
    <recommendedName>
        <fullName evidence="2">RNA 2',3'-cyclic phosphodiesterase</fullName>
        <shortName evidence="2">RNA 2',3'-CPDase</shortName>
        <ecNumber evidence="2">3.1.4.58</ecNumber>
    </recommendedName>
</protein>
<comment type="catalytic activity">
    <reaction evidence="2">
        <text>a 3'-end 2',3'-cyclophospho-ribonucleotide-RNA + H2O = a 3'-end 2'-phospho-ribonucleotide-RNA + H(+)</text>
        <dbReference type="Rhea" id="RHEA:11828"/>
        <dbReference type="Rhea" id="RHEA-COMP:10464"/>
        <dbReference type="Rhea" id="RHEA-COMP:17353"/>
        <dbReference type="ChEBI" id="CHEBI:15377"/>
        <dbReference type="ChEBI" id="CHEBI:15378"/>
        <dbReference type="ChEBI" id="CHEBI:83064"/>
        <dbReference type="ChEBI" id="CHEBI:173113"/>
        <dbReference type="EC" id="3.1.4.58"/>
    </reaction>
</comment>
<feature type="short sequence motif" description="HXTX 2" evidence="2">
    <location>
        <begin position="126"/>
        <end position="129"/>
    </location>
</feature>
<comment type="similarity">
    <text evidence="2">Belongs to the 2H phosphoesterase superfamily. ThpR family.</text>
</comment>
<evidence type="ECO:0000259" key="3">
    <source>
        <dbReference type="Pfam" id="PF02834"/>
    </source>
</evidence>
<dbReference type="SUPFAM" id="SSF55144">
    <property type="entry name" value="LigT-like"/>
    <property type="match status" value="1"/>
</dbReference>
<dbReference type="GO" id="GO:0004113">
    <property type="term" value="F:2',3'-cyclic-nucleotide 3'-phosphodiesterase activity"/>
    <property type="evidence" value="ECO:0007669"/>
    <property type="project" value="InterPro"/>
</dbReference>
<dbReference type="EMBL" id="QNBE01000024">
    <property type="protein sequence ID" value="RKX70865.1"/>
    <property type="molecule type" value="Genomic_DNA"/>
</dbReference>
<dbReference type="GO" id="GO:0008664">
    <property type="term" value="F:RNA 2',3'-cyclic 3'-phosphodiesterase activity"/>
    <property type="evidence" value="ECO:0007669"/>
    <property type="project" value="UniProtKB-EC"/>
</dbReference>
<feature type="domain" description="Phosphoesterase HXTX" evidence="3">
    <location>
        <begin position="95"/>
        <end position="167"/>
    </location>
</feature>
<proteinExistence type="inferred from homology"/>
<dbReference type="InterPro" id="IPR004175">
    <property type="entry name" value="RNA_CPDase"/>
</dbReference>
<comment type="caution">
    <text evidence="4">The sequence shown here is derived from an EMBL/GenBank/DDBJ whole genome shotgun (WGS) entry which is preliminary data.</text>
</comment>
<feature type="active site" description="Proton acceptor" evidence="2">
    <location>
        <position position="126"/>
    </location>
</feature>
<evidence type="ECO:0000256" key="1">
    <source>
        <dbReference type="ARBA" id="ARBA00022801"/>
    </source>
</evidence>
<accession>A0A660SJ51</accession>
<dbReference type="Pfam" id="PF02834">
    <property type="entry name" value="LigT_PEase"/>
    <property type="match status" value="2"/>
</dbReference>
<feature type="domain" description="Phosphoesterase HXTX" evidence="3">
    <location>
        <begin position="7"/>
        <end position="91"/>
    </location>
</feature>
<evidence type="ECO:0000313" key="5">
    <source>
        <dbReference type="Proteomes" id="UP000268469"/>
    </source>
</evidence>
<feature type="short sequence motif" description="HXTX 1" evidence="2">
    <location>
        <begin position="40"/>
        <end position="43"/>
    </location>
</feature>
<dbReference type="AlphaFoldDB" id="A0A660SJ51"/>
<dbReference type="EC" id="3.1.4.58" evidence="2"/>
<keyword evidence="1 2" id="KW-0378">Hydrolase</keyword>
<dbReference type="PANTHER" id="PTHR35561">
    <property type="entry name" value="RNA 2',3'-CYCLIC PHOSPHODIESTERASE"/>
    <property type="match status" value="1"/>
</dbReference>
<dbReference type="Gene3D" id="3.90.1140.10">
    <property type="entry name" value="Cyclic phosphodiesterase"/>
    <property type="match status" value="1"/>
</dbReference>
<sequence length="176" mass="20511">MRSFIAIPIPEGVRRSVSSYIHKVRSQLSGVKWVREENLHITLRFLGEIDEKLKEEVEAIIQEKSQPFKPFLCRLEGIGYFPSHRRARVIWIGIEEGGQELIRIFEALEPELNRLGFKREKPFHPHLTIGRVKSPRPLDLPRFERESFTANRIVLYKSTLTPEGPIYEPIRSVKLG</sequence>
<dbReference type="HAMAP" id="MF_01940">
    <property type="entry name" value="RNA_CPDase"/>
    <property type="match status" value="1"/>
</dbReference>
<gene>
    <name evidence="4" type="primary">thpR</name>
    <name evidence="4" type="ORF">DRP53_03460</name>
</gene>
<dbReference type="PANTHER" id="PTHR35561:SF1">
    <property type="entry name" value="RNA 2',3'-CYCLIC PHOSPHODIESTERASE"/>
    <property type="match status" value="1"/>
</dbReference>
<dbReference type="InterPro" id="IPR014051">
    <property type="entry name" value="Phosphoesterase_HXTX"/>
</dbReference>
<name>A0A660SJ51_UNCW3</name>
<dbReference type="InterPro" id="IPR009097">
    <property type="entry name" value="Cyclic_Pdiesterase"/>
</dbReference>